<keyword evidence="1" id="KW-0812">Transmembrane</keyword>
<accession>X6LIN8</accession>
<dbReference type="AlphaFoldDB" id="X6LIN8"/>
<sequence length="151" mass="17447">SLSEMQMSYVLFRITLLGALLDVDLMEFATWSLMTELMVFLKSLALVCILRSKMVPGVDIEYHNPSYYKMLLYTWVLLFVNVFSFAIITSVIRISLDIAGWKPLILLLFDAVAVCGDTFHGLSLITINLGTRNNKKWAKNTFRLFYTFFFF</sequence>
<keyword evidence="3" id="KW-1185">Reference proteome</keyword>
<feature type="transmembrane region" description="Helical" evidence="1">
    <location>
        <begin position="28"/>
        <end position="50"/>
    </location>
</feature>
<proteinExistence type="predicted"/>
<name>X6LIN8_RETFI</name>
<evidence type="ECO:0000313" key="2">
    <source>
        <dbReference type="EMBL" id="ETO01464.1"/>
    </source>
</evidence>
<gene>
    <name evidence="2" type="ORF">RFI_35976</name>
</gene>
<dbReference type="EMBL" id="ASPP01038247">
    <property type="protein sequence ID" value="ETO01464.1"/>
    <property type="molecule type" value="Genomic_DNA"/>
</dbReference>
<feature type="non-terminal residue" evidence="2">
    <location>
        <position position="1"/>
    </location>
</feature>
<feature type="transmembrane region" description="Helical" evidence="1">
    <location>
        <begin position="104"/>
        <end position="129"/>
    </location>
</feature>
<keyword evidence="1" id="KW-1133">Transmembrane helix</keyword>
<evidence type="ECO:0000313" key="3">
    <source>
        <dbReference type="Proteomes" id="UP000023152"/>
    </source>
</evidence>
<dbReference type="Proteomes" id="UP000023152">
    <property type="component" value="Unassembled WGS sequence"/>
</dbReference>
<organism evidence="2 3">
    <name type="scientific">Reticulomyxa filosa</name>
    <dbReference type="NCBI Taxonomy" id="46433"/>
    <lineage>
        <taxon>Eukaryota</taxon>
        <taxon>Sar</taxon>
        <taxon>Rhizaria</taxon>
        <taxon>Retaria</taxon>
        <taxon>Foraminifera</taxon>
        <taxon>Monothalamids</taxon>
        <taxon>Reticulomyxidae</taxon>
        <taxon>Reticulomyxa</taxon>
    </lineage>
</organism>
<reference evidence="2 3" key="1">
    <citation type="journal article" date="2013" name="Curr. Biol.">
        <title>The Genome of the Foraminiferan Reticulomyxa filosa.</title>
        <authorList>
            <person name="Glockner G."/>
            <person name="Hulsmann N."/>
            <person name="Schleicher M."/>
            <person name="Noegel A.A."/>
            <person name="Eichinger L."/>
            <person name="Gallinger C."/>
            <person name="Pawlowski J."/>
            <person name="Sierra R."/>
            <person name="Euteneuer U."/>
            <person name="Pillet L."/>
            <person name="Moustafa A."/>
            <person name="Platzer M."/>
            <person name="Groth M."/>
            <person name="Szafranski K."/>
            <person name="Schliwa M."/>
        </authorList>
    </citation>
    <scope>NUCLEOTIDE SEQUENCE [LARGE SCALE GENOMIC DNA]</scope>
</reference>
<comment type="caution">
    <text evidence="2">The sequence shown here is derived from an EMBL/GenBank/DDBJ whole genome shotgun (WGS) entry which is preliminary data.</text>
</comment>
<keyword evidence="1" id="KW-0472">Membrane</keyword>
<protein>
    <submittedName>
        <fullName evidence="2">Uncharacterized protein</fullName>
    </submittedName>
</protein>
<evidence type="ECO:0000256" key="1">
    <source>
        <dbReference type="SAM" id="Phobius"/>
    </source>
</evidence>
<feature type="transmembrane region" description="Helical" evidence="1">
    <location>
        <begin position="71"/>
        <end position="92"/>
    </location>
</feature>